<comment type="similarity">
    <text evidence="1">Belongs to the ArsC family.</text>
</comment>
<dbReference type="CDD" id="cd03035">
    <property type="entry name" value="ArsC_Yffb"/>
    <property type="match status" value="1"/>
</dbReference>
<dbReference type="InterPro" id="IPR006660">
    <property type="entry name" value="Arsenate_reductase-like"/>
</dbReference>
<gene>
    <name evidence="2" type="ORF">MoryE10_23490</name>
</gene>
<dbReference type="Pfam" id="PF03960">
    <property type="entry name" value="ArsC"/>
    <property type="match status" value="1"/>
</dbReference>
<name>A0A8D5AHR9_9GAMM</name>
<dbReference type="Proteomes" id="UP000824988">
    <property type="component" value="Chromosome"/>
</dbReference>
<dbReference type="RefSeq" id="WP_221047140.1">
    <property type="nucleotide sequence ID" value="NZ_AP019782.1"/>
</dbReference>
<dbReference type="KEGG" id="moz:MoryE10_23490"/>
<protein>
    <submittedName>
        <fullName evidence="2">Arsenate reductase</fullName>
    </submittedName>
</protein>
<keyword evidence="3" id="KW-1185">Reference proteome</keyword>
<evidence type="ECO:0000313" key="3">
    <source>
        <dbReference type="Proteomes" id="UP000824988"/>
    </source>
</evidence>
<evidence type="ECO:0000313" key="2">
    <source>
        <dbReference type="EMBL" id="BBL71743.1"/>
    </source>
</evidence>
<dbReference type="EMBL" id="AP019782">
    <property type="protein sequence ID" value="BBL71743.1"/>
    <property type="molecule type" value="Genomic_DNA"/>
</dbReference>
<dbReference type="AlphaFoldDB" id="A0A8D5AHR9"/>
<accession>A0A8D5AHR9</accession>
<dbReference type="InterPro" id="IPR006504">
    <property type="entry name" value="Tscrpt_reg_Spx/MgsR"/>
</dbReference>
<dbReference type="PROSITE" id="PS51353">
    <property type="entry name" value="ARSC"/>
    <property type="match status" value="1"/>
</dbReference>
<organism evidence="2 3">
    <name type="scientific">Methylogaea oryzae</name>
    <dbReference type="NCBI Taxonomy" id="1295382"/>
    <lineage>
        <taxon>Bacteria</taxon>
        <taxon>Pseudomonadati</taxon>
        <taxon>Pseudomonadota</taxon>
        <taxon>Gammaproteobacteria</taxon>
        <taxon>Methylococcales</taxon>
        <taxon>Methylococcaceae</taxon>
        <taxon>Methylogaea</taxon>
    </lineage>
</organism>
<dbReference type="PANTHER" id="PTHR30041">
    <property type="entry name" value="ARSENATE REDUCTASE"/>
    <property type="match status" value="1"/>
</dbReference>
<dbReference type="PANTHER" id="PTHR30041:SF8">
    <property type="entry name" value="PROTEIN YFFB"/>
    <property type="match status" value="1"/>
</dbReference>
<sequence length="117" mass="13469">MTTLYGIKNCDTVKKARRWLEERSADYRFHDFRADGLDRAMLERFEAALGWETLLNRKGTTWRQLDDAAKSGVDRAKALELMLAQPSLIKRPVLEYDGAFLIGFDPNRPWPPTPQAT</sequence>
<evidence type="ECO:0000256" key="1">
    <source>
        <dbReference type="PROSITE-ProRule" id="PRU01282"/>
    </source>
</evidence>
<dbReference type="NCBIfam" id="TIGR01617">
    <property type="entry name" value="arsC_related"/>
    <property type="match status" value="1"/>
</dbReference>
<proteinExistence type="inferred from homology"/>
<reference evidence="2" key="1">
    <citation type="submission" date="2019-06" db="EMBL/GenBank/DDBJ databases">
        <title>Complete genome sequence of Methylogaea oryzae strain JCM16910.</title>
        <authorList>
            <person name="Asakawa S."/>
        </authorList>
    </citation>
    <scope>NUCLEOTIDE SEQUENCE</scope>
    <source>
        <strain evidence="2">E10</strain>
    </source>
</reference>
<dbReference type="NCBIfam" id="NF008107">
    <property type="entry name" value="PRK10853.1"/>
    <property type="match status" value="1"/>
</dbReference>